<keyword evidence="4 7" id="KW-1133">Transmembrane helix</keyword>
<name>A0A543AM87_9MICC</name>
<feature type="transmembrane region" description="Helical" evidence="7">
    <location>
        <begin position="119"/>
        <end position="146"/>
    </location>
</feature>
<dbReference type="PANTHER" id="PTHR30213:SF0">
    <property type="entry name" value="UPF0761 MEMBRANE PROTEIN YIHY"/>
    <property type="match status" value="1"/>
</dbReference>
<keyword evidence="2" id="KW-1003">Cell membrane</keyword>
<accession>A0A543AM87</accession>
<dbReference type="OrthoDB" id="9781030at2"/>
<feature type="region of interest" description="Disordered" evidence="6">
    <location>
        <begin position="407"/>
        <end position="445"/>
    </location>
</feature>
<comment type="subcellular location">
    <subcellularLocation>
        <location evidence="1">Cell membrane</location>
        <topology evidence="1">Multi-pass membrane protein</topology>
    </subcellularLocation>
</comment>
<dbReference type="PANTHER" id="PTHR30213">
    <property type="entry name" value="INNER MEMBRANE PROTEIN YHJD"/>
    <property type="match status" value="1"/>
</dbReference>
<protein>
    <submittedName>
        <fullName evidence="8">Membrane protein</fullName>
    </submittedName>
</protein>
<feature type="transmembrane region" description="Helical" evidence="7">
    <location>
        <begin position="309"/>
        <end position="330"/>
    </location>
</feature>
<dbReference type="RefSeq" id="WP_141863786.1">
    <property type="nucleotide sequence ID" value="NZ_BAABAN010000017.1"/>
</dbReference>
<organism evidence="8 9">
    <name type="scientific">Enteractinococcus coprophilus</name>
    <dbReference type="NCBI Taxonomy" id="1027633"/>
    <lineage>
        <taxon>Bacteria</taxon>
        <taxon>Bacillati</taxon>
        <taxon>Actinomycetota</taxon>
        <taxon>Actinomycetes</taxon>
        <taxon>Micrococcales</taxon>
        <taxon>Micrococcaceae</taxon>
    </lineage>
</organism>
<evidence type="ECO:0000256" key="6">
    <source>
        <dbReference type="SAM" id="MobiDB-lite"/>
    </source>
</evidence>
<proteinExistence type="predicted"/>
<evidence type="ECO:0000256" key="7">
    <source>
        <dbReference type="SAM" id="Phobius"/>
    </source>
</evidence>
<evidence type="ECO:0000256" key="2">
    <source>
        <dbReference type="ARBA" id="ARBA00022475"/>
    </source>
</evidence>
<dbReference type="AlphaFoldDB" id="A0A543AM87"/>
<evidence type="ECO:0000256" key="4">
    <source>
        <dbReference type="ARBA" id="ARBA00022989"/>
    </source>
</evidence>
<evidence type="ECO:0000256" key="1">
    <source>
        <dbReference type="ARBA" id="ARBA00004651"/>
    </source>
</evidence>
<feature type="transmembrane region" description="Helical" evidence="7">
    <location>
        <begin position="90"/>
        <end position="112"/>
    </location>
</feature>
<evidence type="ECO:0000313" key="8">
    <source>
        <dbReference type="EMBL" id="TQL73678.1"/>
    </source>
</evidence>
<evidence type="ECO:0000313" key="9">
    <source>
        <dbReference type="Proteomes" id="UP000319746"/>
    </source>
</evidence>
<dbReference type="GO" id="GO:0005886">
    <property type="term" value="C:plasma membrane"/>
    <property type="evidence" value="ECO:0007669"/>
    <property type="project" value="UniProtKB-SubCell"/>
</dbReference>
<dbReference type="Pfam" id="PF03631">
    <property type="entry name" value="Virul_fac_BrkB"/>
    <property type="match status" value="1"/>
</dbReference>
<dbReference type="Proteomes" id="UP000319746">
    <property type="component" value="Unassembled WGS sequence"/>
</dbReference>
<feature type="transmembrane region" description="Helical" evidence="7">
    <location>
        <begin position="152"/>
        <end position="173"/>
    </location>
</feature>
<evidence type="ECO:0000256" key="3">
    <source>
        <dbReference type="ARBA" id="ARBA00022692"/>
    </source>
</evidence>
<feature type="transmembrane region" description="Helical" evidence="7">
    <location>
        <begin position="194"/>
        <end position="216"/>
    </location>
</feature>
<comment type="caution">
    <text evidence="8">The sequence shown here is derived from an EMBL/GenBank/DDBJ whole genome shotgun (WGS) entry which is preliminary data.</text>
</comment>
<keyword evidence="3 7" id="KW-0812">Transmembrane</keyword>
<reference evidence="8 9" key="1">
    <citation type="submission" date="2019-06" db="EMBL/GenBank/DDBJ databases">
        <title>Sequencing the genomes of 1000 actinobacteria strains.</title>
        <authorList>
            <person name="Klenk H.-P."/>
        </authorList>
    </citation>
    <scope>NUCLEOTIDE SEQUENCE [LARGE SCALE GENOMIC DNA]</scope>
    <source>
        <strain evidence="8 9">DSM 24083</strain>
    </source>
</reference>
<feature type="region of interest" description="Disordered" evidence="6">
    <location>
        <begin position="1"/>
        <end position="37"/>
    </location>
</feature>
<feature type="transmembrane region" description="Helical" evidence="7">
    <location>
        <begin position="236"/>
        <end position="259"/>
    </location>
</feature>
<feature type="transmembrane region" description="Helical" evidence="7">
    <location>
        <begin position="271"/>
        <end position="294"/>
    </location>
</feature>
<feature type="compositionally biased region" description="Polar residues" evidence="6">
    <location>
        <begin position="18"/>
        <end position="35"/>
    </location>
</feature>
<keyword evidence="9" id="KW-1185">Reference proteome</keyword>
<sequence>MSHPAADSPDAHNPPATPTTSDAAQHSPVASSAGNQAGVPQRIASAALARLTPTRPLRTYRQPRPTLWFVARRTWAKAISMQVWDVAATMTFYLFLSLLPGLIAITSIVSVVDFTEETIWTIAGLANELFPAMDAAIVAQTLFTLIDTPGGVLALTLGLIGSLYSASNVVAAFHRAMNRIYDTREGRPLIYFRFVVFLETLVLIIASLALLVLIILGGDLSRRLGQMLGLTDEAVAAWNILKWPLILLVLIFLVSQAFYRGPNVTRPRYRVITTGAAVTVIVLFSSLALTGWLLDRVAIFERVFTTVNGILYVILMVWLAFIVMLIAAGWDAEMLRARQLASGYRACDELQLATEHTWVLRRLDAEDANRRRISGLIVDNYHTGEAVTTPRTPQLTEASSFWAIKEPDYQPSTGTPFHTADPTPPAKHFTWDDGGPTDSPESQPD</sequence>
<dbReference type="EMBL" id="VFOU01000001">
    <property type="protein sequence ID" value="TQL73678.1"/>
    <property type="molecule type" value="Genomic_DNA"/>
</dbReference>
<keyword evidence="5 7" id="KW-0472">Membrane</keyword>
<dbReference type="InterPro" id="IPR017039">
    <property type="entry name" value="Virul_fac_BrkB"/>
</dbReference>
<gene>
    <name evidence="8" type="ORF">FB556_0120</name>
</gene>
<evidence type="ECO:0000256" key="5">
    <source>
        <dbReference type="ARBA" id="ARBA00023136"/>
    </source>
</evidence>